<dbReference type="GO" id="GO:0046983">
    <property type="term" value="F:protein dimerization activity"/>
    <property type="evidence" value="ECO:0007669"/>
    <property type="project" value="InterPro"/>
</dbReference>
<dbReference type="PANTHER" id="PTHR24421:SF37">
    <property type="entry name" value="SENSOR HISTIDINE KINASE NARS"/>
    <property type="match status" value="1"/>
</dbReference>
<evidence type="ECO:0000256" key="1">
    <source>
        <dbReference type="ARBA" id="ARBA00000085"/>
    </source>
</evidence>
<keyword evidence="11 14" id="KW-1133">Transmembrane helix</keyword>
<dbReference type="Gene3D" id="3.30.565.10">
    <property type="entry name" value="Histidine kinase-like ATPase, C-terminal domain"/>
    <property type="match status" value="1"/>
</dbReference>
<evidence type="ECO:0000256" key="4">
    <source>
        <dbReference type="ARBA" id="ARBA00022475"/>
    </source>
</evidence>
<dbReference type="AlphaFoldDB" id="A0A940SVT2"/>
<keyword evidence="12" id="KW-0902">Two-component regulatory system</keyword>
<keyword evidence="6" id="KW-0808">Transferase</keyword>
<keyword evidence="9 16" id="KW-0418">Kinase</keyword>
<dbReference type="InterPro" id="IPR036890">
    <property type="entry name" value="HATPase_C_sf"/>
</dbReference>
<evidence type="ECO:0000256" key="10">
    <source>
        <dbReference type="ARBA" id="ARBA00022840"/>
    </source>
</evidence>
<feature type="transmembrane region" description="Helical" evidence="14">
    <location>
        <begin position="52"/>
        <end position="74"/>
    </location>
</feature>
<evidence type="ECO:0000259" key="15">
    <source>
        <dbReference type="PROSITE" id="PS50109"/>
    </source>
</evidence>
<gene>
    <name evidence="16" type="ORF">I6N95_10225</name>
</gene>
<dbReference type="EMBL" id="JAEEGA010000006">
    <property type="protein sequence ID" value="MBP1041381.1"/>
    <property type="molecule type" value="Genomic_DNA"/>
</dbReference>
<dbReference type="InterPro" id="IPR050482">
    <property type="entry name" value="Sensor_HK_TwoCompSys"/>
</dbReference>
<evidence type="ECO:0000256" key="2">
    <source>
        <dbReference type="ARBA" id="ARBA00004651"/>
    </source>
</evidence>
<evidence type="ECO:0000256" key="12">
    <source>
        <dbReference type="ARBA" id="ARBA00023012"/>
    </source>
</evidence>
<dbReference type="InterPro" id="IPR005467">
    <property type="entry name" value="His_kinase_dom"/>
</dbReference>
<dbReference type="EC" id="2.7.13.3" evidence="3"/>
<dbReference type="InterPro" id="IPR003594">
    <property type="entry name" value="HATPase_dom"/>
</dbReference>
<evidence type="ECO:0000256" key="9">
    <source>
        <dbReference type="ARBA" id="ARBA00022777"/>
    </source>
</evidence>
<evidence type="ECO:0000256" key="5">
    <source>
        <dbReference type="ARBA" id="ARBA00022553"/>
    </source>
</evidence>
<reference evidence="16" key="1">
    <citation type="submission" date="2020-12" db="EMBL/GenBank/DDBJ databases">
        <title>Vagococcus allomyrinae sp. nov. and Enterococcus lavae sp. nov., isolated from the larvae of Allomyrina dichotoma.</title>
        <authorList>
            <person name="Lee S.D."/>
        </authorList>
    </citation>
    <scope>NUCLEOTIDE SEQUENCE</scope>
    <source>
        <strain evidence="16">BWB3-3</strain>
    </source>
</reference>
<evidence type="ECO:0000256" key="11">
    <source>
        <dbReference type="ARBA" id="ARBA00022989"/>
    </source>
</evidence>
<evidence type="ECO:0000313" key="17">
    <source>
        <dbReference type="Proteomes" id="UP000674938"/>
    </source>
</evidence>
<comment type="catalytic activity">
    <reaction evidence="1">
        <text>ATP + protein L-histidine = ADP + protein N-phospho-L-histidine.</text>
        <dbReference type="EC" id="2.7.13.3"/>
    </reaction>
</comment>
<comment type="subcellular location">
    <subcellularLocation>
        <location evidence="2">Cell membrane</location>
        <topology evidence="2">Multi-pass membrane protein</topology>
    </subcellularLocation>
</comment>
<feature type="domain" description="Histidine kinase" evidence="15">
    <location>
        <begin position="158"/>
        <end position="353"/>
    </location>
</feature>
<proteinExistence type="predicted"/>
<organism evidence="16 17">
    <name type="scientific">Vagococcus allomyrinae</name>
    <dbReference type="NCBI Taxonomy" id="2794353"/>
    <lineage>
        <taxon>Bacteria</taxon>
        <taxon>Bacillati</taxon>
        <taxon>Bacillota</taxon>
        <taxon>Bacilli</taxon>
        <taxon>Lactobacillales</taxon>
        <taxon>Enterococcaceae</taxon>
        <taxon>Vagococcus</taxon>
    </lineage>
</organism>
<evidence type="ECO:0000256" key="14">
    <source>
        <dbReference type="SAM" id="Phobius"/>
    </source>
</evidence>
<keyword evidence="13 14" id="KW-0472">Membrane</keyword>
<dbReference type="SUPFAM" id="SSF55874">
    <property type="entry name" value="ATPase domain of HSP90 chaperone/DNA topoisomerase II/histidine kinase"/>
    <property type="match status" value="1"/>
</dbReference>
<protein>
    <recommendedName>
        <fullName evidence="3">histidine kinase</fullName>
        <ecNumber evidence="3">2.7.13.3</ecNumber>
    </recommendedName>
</protein>
<dbReference type="RefSeq" id="WP_209527280.1">
    <property type="nucleotide sequence ID" value="NZ_JAEEGA010000006.1"/>
</dbReference>
<dbReference type="Pfam" id="PF07730">
    <property type="entry name" value="HisKA_3"/>
    <property type="match status" value="1"/>
</dbReference>
<keyword evidence="8" id="KW-0547">Nucleotide-binding</keyword>
<keyword evidence="10" id="KW-0067">ATP-binding</keyword>
<dbReference type="CDD" id="cd16917">
    <property type="entry name" value="HATPase_UhpB-NarQ-NarX-like"/>
    <property type="match status" value="1"/>
</dbReference>
<dbReference type="PANTHER" id="PTHR24421">
    <property type="entry name" value="NITRATE/NITRITE SENSOR PROTEIN NARX-RELATED"/>
    <property type="match status" value="1"/>
</dbReference>
<dbReference type="InterPro" id="IPR017202">
    <property type="entry name" value="LiaS/VraS"/>
</dbReference>
<dbReference type="Pfam" id="PF02518">
    <property type="entry name" value="HATPase_c"/>
    <property type="match status" value="1"/>
</dbReference>
<keyword evidence="7 14" id="KW-0812">Transmembrane</keyword>
<evidence type="ECO:0000256" key="13">
    <source>
        <dbReference type="ARBA" id="ARBA00023136"/>
    </source>
</evidence>
<evidence type="ECO:0000256" key="3">
    <source>
        <dbReference type="ARBA" id="ARBA00012438"/>
    </source>
</evidence>
<keyword evidence="5" id="KW-0597">Phosphoprotein</keyword>
<evidence type="ECO:0000256" key="7">
    <source>
        <dbReference type="ARBA" id="ARBA00022692"/>
    </source>
</evidence>
<keyword evidence="17" id="KW-1185">Reference proteome</keyword>
<dbReference type="SMART" id="SM00387">
    <property type="entry name" value="HATPase_c"/>
    <property type="match status" value="1"/>
</dbReference>
<sequence>MMSRLTRPLLFVYTFMFTNIILVLTLYAYFYAQRKQRWLLELIEAKIFHIPFIVYIFVISLMVSLIVILTVYFVRRAQYGKIEEKIRLLATGNYDSNLFLKGIRASEDDPYITDIDKDLTKVHDNMRTMSKELQILTSRPQMVDGESKEQILREERHRLARELHDSVSQQLFAAAMMLSALQEEAVKKETSDVFQKQLDMVGSIINASQSEMRALLLHLRPITLEGKTLQKGIEQLLRELQTKIQIDMTWEIEDVTLPNGVEDHLFRIVQELLSNTLRHAKANSLEVFLKRVDQNMMLRMIDDGVGFDVDEGRVGSYGLNNIKERVTGMGGSCRIISFKGKGTSVEIRVPVLNMIDEANETITANTALETKET</sequence>
<dbReference type="GO" id="GO:0000155">
    <property type="term" value="F:phosphorelay sensor kinase activity"/>
    <property type="evidence" value="ECO:0007669"/>
    <property type="project" value="InterPro"/>
</dbReference>
<accession>A0A940SVT2</accession>
<evidence type="ECO:0000256" key="6">
    <source>
        <dbReference type="ARBA" id="ARBA00022679"/>
    </source>
</evidence>
<evidence type="ECO:0000256" key="8">
    <source>
        <dbReference type="ARBA" id="ARBA00022741"/>
    </source>
</evidence>
<keyword evidence="4" id="KW-1003">Cell membrane</keyword>
<comment type="caution">
    <text evidence="16">The sequence shown here is derived from an EMBL/GenBank/DDBJ whole genome shotgun (WGS) entry which is preliminary data.</text>
</comment>
<feature type="transmembrane region" description="Helical" evidence="14">
    <location>
        <begin position="12"/>
        <end position="32"/>
    </location>
</feature>
<dbReference type="PIRSF" id="PIRSF037431">
    <property type="entry name" value="STHK_LiaS"/>
    <property type="match status" value="1"/>
</dbReference>
<dbReference type="PROSITE" id="PS50109">
    <property type="entry name" value="HIS_KIN"/>
    <property type="match status" value="1"/>
</dbReference>
<dbReference type="GO" id="GO:0005886">
    <property type="term" value="C:plasma membrane"/>
    <property type="evidence" value="ECO:0007669"/>
    <property type="project" value="UniProtKB-SubCell"/>
</dbReference>
<dbReference type="InterPro" id="IPR011712">
    <property type="entry name" value="Sig_transdc_His_kin_sub3_dim/P"/>
</dbReference>
<dbReference type="GO" id="GO:0005524">
    <property type="term" value="F:ATP binding"/>
    <property type="evidence" value="ECO:0007669"/>
    <property type="project" value="UniProtKB-KW"/>
</dbReference>
<dbReference type="Proteomes" id="UP000674938">
    <property type="component" value="Unassembled WGS sequence"/>
</dbReference>
<evidence type="ECO:0000313" key="16">
    <source>
        <dbReference type="EMBL" id="MBP1041381.1"/>
    </source>
</evidence>
<name>A0A940SVT2_9ENTE</name>
<dbReference type="Gene3D" id="1.20.5.1930">
    <property type="match status" value="1"/>
</dbReference>